<dbReference type="Proteomes" id="UP000776700">
    <property type="component" value="Unassembled WGS sequence"/>
</dbReference>
<dbReference type="EMBL" id="DYUB01000045">
    <property type="protein sequence ID" value="HJG95698.1"/>
    <property type="molecule type" value="Genomic_DNA"/>
</dbReference>
<keyword evidence="1" id="KW-0472">Membrane</keyword>
<sequence length="128" mass="14946">MKKFNNKIKNPLSMLMYIIAIFLGLYTIFTMYNSYSYISNLVDQGFVITDDIKSVVTYCVGASVPYLFYTIAIWSIGYIINKLNYIINEIKLYNNEIIREDVKLIDDNITINEKIRIEESSDDINDKI</sequence>
<gene>
    <name evidence="2" type="ORF">K8V90_01195</name>
</gene>
<organism evidence="2 3">
    <name type="scientific">Romboutsia timonensis</name>
    <dbReference type="NCBI Taxonomy" id="1776391"/>
    <lineage>
        <taxon>Bacteria</taxon>
        <taxon>Bacillati</taxon>
        <taxon>Bacillota</taxon>
        <taxon>Clostridia</taxon>
        <taxon>Peptostreptococcales</taxon>
        <taxon>Peptostreptococcaceae</taxon>
        <taxon>Romboutsia</taxon>
    </lineage>
</organism>
<feature type="transmembrane region" description="Helical" evidence="1">
    <location>
        <begin position="55"/>
        <end position="80"/>
    </location>
</feature>
<proteinExistence type="predicted"/>
<evidence type="ECO:0000313" key="2">
    <source>
        <dbReference type="EMBL" id="HJG95698.1"/>
    </source>
</evidence>
<dbReference type="AlphaFoldDB" id="A0A921MZ08"/>
<name>A0A921MZ08_9FIRM</name>
<accession>A0A921MZ08</accession>
<protein>
    <submittedName>
        <fullName evidence="2">Uncharacterized protein</fullName>
    </submittedName>
</protein>
<evidence type="ECO:0000256" key="1">
    <source>
        <dbReference type="SAM" id="Phobius"/>
    </source>
</evidence>
<reference evidence="2" key="1">
    <citation type="journal article" date="2021" name="PeerJ">
        <title>Extensive microbial diversity within the chicken gut microbiome revealed by metagenomics and culture.</title>
        <authorList>
            <person name="Gilroy R."/>
            <person name="Ravi A."/>
            <person name="Getino M."/>
            <person name="Pursley I."/>
            <person name="Horton D.L."/>
            <person name="Alikhan N.F."/>
            <person name="Baker D."/>
            <person name="Gharbi K."/>
            <person name="Hall N."/>
            <person name="Watson M."/>
            <person name="Adriaenssens E.M."/>
            <person name="Foster-Nyarko E."/>
            <person name="Jarju S."/>
            <person name="Secka A."/>
            <person name="Antonio M."/>
            <person name="Oren A."/>
            <person name="Chaudhuri R.R."/>
            <person name="La Ragione R."/>
            <person name="Hildebrand F."/>
            <person name="Pallen M.J."/>
        </authorList>
    </citation>
    <scope>NUCLEOTIDE SEQUENCE</scope>
    <source>
        <strain evidence="2">1277</strain>
    </source>
</reference>
<evidence type="ECO:0000313" key="3">
    <source>
        <dbReference type="Proteomes" id="UP000776700"/>
    </source>
</evidence>
<keyword evidence="1" id="KW-0812">Transmembrane</keyword>
<comment type="caution">
    <text evidence="2">The sequence shown here is derived from an EMBL/GenBank/DDBJ whole genome shotgun (WGS) entry which is preliminary data.</text>
</comment>
<reference evidence="2" key="2">
    <citation type="submission" date="2021-09" db="EMBL/GenBank/DDBJ databases">
        <authorList>
            <person name="Gilroy R."/>
        </authorList>
    </citation>
    <scope>NUCLEOTIDE SEQUENCE</scope>
    <source>
        <strain evidence="2">1277</strain>
    </source>
</reference>
<keyword evidence="1" id="KW-1133">Transmembrane helix</keyword>
<feature type="transmembrane region" description="Helical" evidence="1">
    <location>
        <begin position="12"/>
        <end position="35"/>
    </location>
</feature>